<dbReference type="InterPro" id="IPR000524">
    <property type="entry name" value="Tscrpt_reg_HTH_GntR"/>
</dbReference>
<dbReference type="SMART" id="SM00866">
    <property type="entry name" value="UTRA"/>
    <property type="match status" value="1"/>
</dbReference>
<keyword evidence="7" id="KW-1185">Reference proteome</keyword>
<dbReference type="Pfam" id="PF00392">
    <property type="entry name" value="GntR"/>
    <property type="match status" value="1"/>
</dbReference>
<reference evidence="6 7" key="1">
    <citation type="journal article" date="2019" name="Int. J. Syst. Evol. Microbiol.">
        <title>The Global Catalogue of Microorganisms (GCM) 10K type strain sequencing project: providing services to taxonomists for standard genome sequencing and annotation.</title>
        <authorList>
            <consortium name="The Broad Institute Genomics Platform"/>
            <consortium name="The Broad Institute Genome Sequencing Center for Infectious Disease"/>
            <person name="Wu L."/>
            <person name="Ma J."/>
        </authorList>
    </citation>
    <scope>NUCLEOTIDE SEQUENCE [LARGE SCALE GENOMIC DNA]</scope>
    <source>
        <strain evidence="6 7">JCM 9383</strain>
    </source>
</reference>
<accession>A0ABN3V4T0</accession>
<evidence type="ECO:0000313" key="6">
    <source>
        <dbReference type="EMBL" id="GAA2778104.1"/>
    </source>
</evidence>
<evidence type="ECO:0000256" key="4">
    <source>
        <dbReference type="SAM" id="MobiDB-lite"/>
    </source>
</evidence>
<proteinExistence type="predicted"/>
<dbReference type="PANTHER" id="PTHR44846:SF17">
    <property type="entry name" value="GNTR-FAMILY TRANSCRIPTIONAL REGULATOR"/>
    <property type="match status" value="1"/>
</dbReference>
<dbReference type="SUPFAM" id="SSF46785">
    <property type="entry name" value="Winged helix' DNA-binding domain"/>
    <property type="match status" value="1"/>
</dbReference>
<organism evidence="6 7">
    <name type="scientific">Saccharopolyspora taberi</name>
    <dbReference type="NCBI Taxonomy" id="60895"/>
    <lineage>
        <taxon>Bacteria</taxon>
        <taxon>Bacillati</taxon>
        <taxon>Actinomycetota</taxon>
        <taxon>Actinomycetes</taxon>
        <taxon>Pseudonocardiales</taxon>
        <taxon>Pseudonocardiaceae</taxon>
        <taxon>Saccharopolyspora</taxon>
    </lineage>
</organism>
<dbReference type="InterPro" id="IPR036388">
    <property type="entry name" value="WH-like_DNA-bd_sf"/>
</dbReference>
<dbReference type="Pfam" id="PF07702">
    <property type="entry name" value="UTRA"/>
    <property type="match status" value="1"/>
</dbReference>
<dbReference type="CDD" id="cd07377">
    <property type="entry name" value="WHTH_GntR"/>
    <property type="match status" value="1"/>
</dbReference>
<dbReference type="Proteomes" id="UP001500979">
    <property type="component" value="Unassembled WGS sequence"/>
</dbReference>
<feature type="domain" description="HTH gntR-type" evidence="5">
    <location>
        <begin position="10"/>
        <end position="78"/>
    </location>
</feature>
<evidence type="ECO:0000256" key="1">
    <source>
        <dbReference type="ARBA" id="ARBA00023015"/>
    </source>
</evidence>
<keyword evidence="2" id="KW-0238">DNA-binding</keyword>
<comment type="caution">
    <text evidence="6">The sequence shown here is derived from an EMBL/GenBank/DDBJ whole genome shotgun (WGS) entry which is preliminary data.</text>
</comment>
<name>A0ABN3V4T0_9PSEU</name>
<feature type="region of interest" description="Disordered" evidence="4">
    <location>
        <begin position="81"/>
        <end position="110"/>
    </location>
</feature>
<dbReference type="Gene3D" id="3.40.1410.10">
    <property type="entry name" value="Chorismate lyase-like"/>
    <property type="match status" value="1"/>
</dbReference>
<sequence>MEPQATAVAAPVQLRIADDIRMRIERGDLTPGDPLPTLHELAHQWGCGVQTARSAINLLKQQGLITGSRGKAPVVRARPRQVVRSSNRHQDEKDRVLTGEDERGRNGVAENDLGVPIDALDFKATHEVVRADSELAEGFDIEQGAEVLRRVFELTDPKEGRREAWSVSYIPYDLVSAKPEVFESDKPHPGGTQHQLYEVAGIELARIDDEVTAAMPTTVTAQLWGMDPGIPMIRVRRISIDTHGRVVEISDADFPADRTKLHFSTPLALW</sequence>
<gene>
    <name evidence="6" type="ORF">GCM10010470_09120</name>
</gene>
<dbReference type="Gene3D" id="1.10.10.10">
    <property type="entry name" value="Winged helix-like DNA-binding domain superfamily/Winged helix DNA-binding domain"/>
    <property type="match status" value="1"/>
</dbReference>
<dbReference type="SUPFAM" id="SSF64288">
    <property type="entry name" value="Chorismate lyase-like"/>
    <property type="match status" value="1"/>
</dbReference>
<dbReference type="InterPro" id="IPR050679">
    <property type="entry name" value="Bact_HTH_transcr_reg"/>
</dbReference>
<dbReference type="PANTHER" id="PTHR44846">
    <property type="entry name" value="MANNOSYL-D-GLYCERATE TRANSPORT/METABOLISM SYSTEM REPRESSOR MNGR-RELATED"/>
    <property type="match status" value="1"/>
</dbReference>
<evidence type="ECO:0000256" key="3">
    <source>
        <dbReference type="ARBA" id="ARBA00023163"/>
    </source>
</evidence>
<feature type="compositionally biased region" description="Basic and acidic residues" evidence="4">
    <location>
        <begin position="88"/>
        <end position="105"/>
    </location>
</feature>
<keyword evidence="1" id="KW-0805">Transcription regulation</keyword>
<evidence type="ECO:0000313" key="7">
    <source>
        <dbReference type="Proteomes" id="UP001500979"/>
    </source>
</evidence>
<dbReference type="InterPro" id="IPR011663">
    <property type="entry name" value="UTRA"/>
</dbReference>
<dbReference type="RefSeq" id="WP_344678107.1">
    <property type="nucleotide sequence ID" value="NZ_BAAAUX010000005.1"/>
</dbReference>
<evidence type="ECO:0000259" key="5">
    <source>
        <dbReference type="PROSITE" id="PS50949"/>
    </source>
</evidence>
<dbReference type="InterPro" id="IPR036390">
    <property type="entry name" value="WH_DNA-bd_sf"/>
</dbReference>
<keyword evidence="3" id="KW-0804">Transcription</keyword>
<evidence type="ECO:0000256" key="2">
    <source>
        <dbReference type="ARBA" id="ARBA00023125"/>
    </source>
</evidence>
<dbReference type="PROSITE" id="PS50949">
    <property type="entry name" value="HTH_GNTR"/>
    <property type="match status" value="1"/>
</dbReference>
<dbReference type="EMBL" id="BAAAUX010000005">
    <property type="protein sequence ID" value="GAA2778104.1"/>
    <property type="molecule type" value="Genomic_DNA"/>
</dbReference>
<dbReference type="SMART" id="SM00345">
    <property type="entry name" value="HTH_GNTR"/>
    <property type="match status" value="1"/>
</dbReference>
<dbReference type="InterPro" id="IPR028978">
    <property type="entry name" value="Chorismate_lyase_/UTRA_dom_sf"/>
</dbReference>
<protein>
    <submittedName>
        <fullName evidence="6">GntR family transcriptional regulator</fullName>
    </submittedName>
</protein>